<gene>
    <name evidence="12" type="ORF">SAMN04487905_106170</name>
</gene>
<keyword evidence="6" id="KW-0547">Nucleotide-binding</keyword>
<dbReference type="STRING" id="405564.SAMN04487905_106170"/>
<dbReference type="GO" id="GO:0000103">
    <property type="term" value="P:sulfate assimilation"/>
    <property type="evidence" value="ECO:0007669"/>
    <property type="project" value="InterPro"/>
</dbReference>
<evidence type="ECO:0000256" key="10">
    <source>
        <dbReference type="SAM" id="MobiDB-lite"/>
    </source>
</evidence>
<reference evidence="13" key="1">
    <citation type="submission" date="2016-10" db="EMBL/GenBank/DDBJ databases">
        <authorList>
            <person name="Varghese N."/>
            <person name="Submissions S."/>
        </authorList>
    </citation>
    <scope>NUCLEOTIDE SEQUENCE [LARGE SCALE GENOMIC DNA]</scope>
    <source>
        <strain evidence="13">DSM 46732</strain>
    </source>
</reference>
<dbReference type="Proteomes" id="UP000199497">
    <property type="component" value="Unassembled WGS sequence"/>
</dbReference>
<dbReference type="PANTHER" id="PTHR43196">
    <property type="entry name" value="SULFATE ADENYLYLTRANSFERASE SUBUNIT 2"/>
    <property type="match status" value="1"/>
</dbReference>
<evidence type="ECO:0000256" key="9">
    <source>
        <dbReference type="ARBA" id="ARBA00031812"/>
    </source>
</evidence>
<proteinExistence type="inferred from homology"/>
<evidence type="ECO:0000313" key="13">
    <source>
        <dbReference type="Proteomes" id="UP000199497"/>
    </source>
</evidence>
<evidence type="ECO:0000256" key="6">
    <source>
        <dbReference type="ARBA" id="ARBA00022741"/>
    </source>
</evidence>
<evidence type="ECO:0000256" key="4">
    <source>
        <dbReference type="ARBA" id="ARBA00022679"/>
    </source>
</evidence>
<evidence type="ECO:0000256" key="3">
    <source>
        <dbReference type="ARBA" id="ARBA00022004"/>
    </source>
</evidence>
<evidence type="ECO:0000256" key="1">
    <source>
        <dbReference type="ARBA" id="ARBA00008885"/>
    </source>
</evidence>
<accession>A0A1H0UB13</accession>
<dbReference type="InterPro" id="IPR002500">
    <property type="entry name" value="PAPS_reduct_dom"/>
</dbReference>
<sequence length="320" mass="36877">MTTEAIMDQNLDLPEDPATSEAPPQVDNLDALESEAIHIFREVAGEFDRPVILFSGGKDSTVLLHLALKAFRPAPVPFPLLHVDTGHNFEEVLQFRDELVSRHDLRLVVARVQDWIDDGRLSERPDGTRNPLQTQPLLEAIEQNRFDAVFGGGRRDEERARAKERVFSLRDSFGQWDPRRQRPELWNLYNGKHRAGEHMRVFPLSNWTELDVWRYIQREKIELAKLYYAHRREVFHRDGMWLTSGPWGGPREDEEVHEKTVRYRTVGDGSCTGAVESEAYTVDDVIAEVAASHLTERGATRADDRMSEAAMEDRKREGYF</sequence>
<keyword evidence="13" id="KW-1185">Reference proteome</keyword>
<dbReference type="EMBL" id="FNJR01000006">
    <property type="protein sequence ID" value="SDP63364.1"/>
    <property type="molecule type" value="Genomic_DNA"/>
</dbReference>
<evidence type="ECO:0000256" key="5">
    <source>
        <dbReference type="ARBA" id="ARBA00022695"/>
    </source>
</evidence>
<feature type="region of interest" description="Disordered" evidence="10">
    <location>
        <begin position="1"/>
        <end position="23"/>
    </location>
</feature>
<feature type="domain" description="Phosphoadenosine phosphosulphate reductase" evidence="11">
    <location>
        <begin position="50"/>
        <end position="273"/>
    </location>
</feature>
<dbReference type="InterPro" id="IPR050128">
    <property type="entry name" value="Sulfate_adenylyltrnsfr_sub2"/>
</dbReference>
<keyword evidence="7" id="KW-0067">ATP-binding</keyword>
<organism evidence="12 13">
    <name type="scientific">Actinopolyspora xinjiangensis</name>
    <dbReference type="NCBI Taxonomy" id="405564"/>
    <lineage>
        <taxon>Bacteria</taxon>
        <taxon>Bacillati</taxon>
        <taxon>Actinomycetota</taxon>
        <taxon>Actinomycetes</taxon>
        <taxon>Actinopolysporales</taxon>
        <taxon>Actinopolysporaceae</taxon>
        <taxon>Actinopolyspora</taxon>
    </lineage>
</organism>
<evidence type="ECO:0000256" key="7">
    <source>
        <dbReference type="ARBA" id="ARBA00022840"/>
    </source>
</evidence>
<dbReference type="NCBIfam" id="TIGR02039">
    <property type="entry name" value="CysD"/>
    <property type="match status" value="1"/>
</dbReference>
<keyword evidence="5 12" id="KW-0548">Nucleotidyltransferase</keyword>
<dbReference type="Pfam" id="PF01507">
    <property type="entry name" value="PAPS_reduct"/>
    <property type="match status" value="1"/>
</dbReference>
<dbReference type="PIRSF" id="PIRSF002936">
    <property type="entry name" value="CysDAde_trans"/>
    <property type="match status" value="1"/>
</dbReference>
<dbReference type="OrthoDB" id="9772604at2"/>
<evidence type="ECO:0000313" key="12">
    <source>
        <dbReference type="EMBL" id="SDP63364.1"/>
    </source>
</evidence>
<dbReference type="EC" id="2.7.7.4" evidence="2"/>
<dbReference type="NCBIfam" id="NF003587">
    <property type="entry name" value="PRK05253.1"/>
    <property type="match status" value="1"/>
</dbReference>
<dbReference type="GO" id="GO:0004781">
    <property type="term" value="F:sulfate adenylyltransferase (ATP) activity"/>
    <property type="evidence" value="ECO:0007669"/>
    <property type="project" value="UniProtKB-EC"/>
</dbReference>
<dbReference type="Gene3D" id="3.40.50.620">
    <property type="entry name" value="HUPs"/>
    <property type="match status" value="1"/>
</dbReference>
<dbReference type="NCBIfam" id="NF009214">
    <property type="entry name" value="PRK12563.1"/>
    <property type="match status" value="1"/>
</dbReference>
<dbReference type="GO" id="GO:0005524">
    <property type="term" value="F:ATP binding"/>
    <property type="evidence" value="ECO:0007669"/>
    <property type="project" value="UniProtKB-KW"/>
</dbReference>
<evidence type="ECO:0000256" key="8">
    <source>
        <dbReference type="ARBA" id="ARBA00030256"/>
    </source>
</evidence>
<name>A0A1H0UB13_9ACTN</name>
<dbReference type="InterPro" id="IPR014729">
    <property type="entry name" value="Rossmann-like_a/b/a_fold"/>
</dbReference>
<dbReference type="InterPro" id="IPR011784">
    <property type="entry name" value="SO4_adenylTrfase_ssu"/>
</dbReference>
<keyword evidence="4 12" id="KW-0808">Transferase</keyword>
<dbReference type="SUPFAM" id="SSF52402">
    <property type="entry name" value="Adenine nucleotide alpha hydrolases-like"/>
    <property type="match status" value="1"/>
</dbReference>
<dbReference type="PANTHER" id="PTHR43196:SF1">
    <property type="entry name" value="SULFATE ADENYLYLTRANSFERASE SUBUNIT 2"/>
    <property type="match status" value="1"/>
</dbReference>
<protein>
    <recommendedName>
        <fullName evidence="3">Sulfate adenylyltransferase subunit 2</fullName>
        <ecNumber evidence="2">2.7.7.4</ecNumber>
    </recommendedName>
    <alternativeName>
        <fullName evidence="8">ATP-sulfurylase small subunit</fullName>
    </alternativeName>
    <alternativeName>
        <fullName evidence="9">Sulfate adenylate transferase</fullName>
    </alternativeName>
</protein>
<feature type="region of interest" description="Disordered" evidence="10">
    <location>
        <begin position="298"/>
        <end position="320"/>
    </location>
</feature>
<comment type="similarity">
    <text evidence="1">Belongs to the PAPS reductase family. CysD subfamily.</text>
</comment>
<dbReference type="AlphaFoldDB" id="A0A1H0UB13"/>
<evidence type="ECO:0000259" key="11">
    <source>
        <dbReference type="Pfam" id="PF01507"/>
    </source>
</evidence>
<evidence type="ECO:0000256" key="2">
    <source>
        <dbReference type="ARBA" id="ARBA00012391"/>
    </source>
</evidence>